<evidence type="ECO:0000256" key="1">
    <source>
        <dbReference type="SAM" id="Phobius"/>
    </source>
</evidence>
<gene>
    <name evidence="2" type="ORF">MNBD_ALPHA08-38</name>
</gene>
<dbReference type="EMBL" id="UOEC01000163">
    <property type="protein sequence ID" value="VAV99509.1"/>
    <property type="molecule type" value="Genomic_DNA"/>
</dbReference>
<keyword evidence="1" id="KW-0472">Membrane</keyword>
<evidence type="ECO:0000313" key="2">
    <source>
        <dbReference type="EMBL" id="VAV99509.1"/>
    </source>
</evidence>
<feature type="transmembrane region" description="Helical" evidence="1">
    <location>
        <begin position="9"/>
        <end position="32"/>
    </location>
</feature>
<keyword evidence="1" id="KW-0812">Transmembrane</keyword>
<dbReference type="AlphaFoldDB" id="A0A3B0S5H9"/>
<sequence>MPKTARRSVVLVLIAIALIAITGLFFTSLSYFRSIEIDEAKNRLSLYGRSLNGT</sequence>
<proteinExistence type="predicted"/>
<accession>A0A3B0S5H9</accession>
<organism evidence="2">
    <name type="scientific">hydrothermal vent metagenome</name>
    <dbReference type="NCBI Taxonomy" id="652676"/>
    <lineage>
        <taxon>unclassified sequences</taxon>
        <taxon>metagenomes</taxon>
        <taxon>ecological metagenomes</taxon>
    </lineage>
</organism>
<reference evidence="2" key="1">
    <citation type="submission" date="2018-06" db="EMBL/GenBank/DDBJ databases">
        <authorList>
            <person name="Zhirakovskaya E."/>
        </authorList>
    </citation>
    <scope>NUCLEOTIDE SEQUENCE</scope>
</reference>
<feature type="non-terminal residue" evidence="2">
    <location>
        <position position="54"/>
    </location>
</feature>
<keyword evidence="1" id="KW-1133">Transmembrane helix</keyword>
<name>A0A3B0S5H9_9ZZZZ</name>
<protein>
    <submittedName>
        <fullName evidence="2">Uncharacterized protein</fullName>
    </submittedName>
</protein>